<dbReference type="InterPro" id="IPR000644">
    <property type="entry name" value="CBS_dom"/>
</dbReference>
<dbReference type="Gene3D" id="3.10.580.10">
    <property type="entry name" value="CBS-domain"/>
    <property type="match status" value="1"/>
</dbReference>
<dbReference type="EMBL" id="SJPO01000008">
    <property type="protein sequence ID" value="TWT74550.1"/>
    <property type="molecule type" value="Genomic_DNA"/>
</dbReference>
<protein>
    <submittedName>
        <fullName evidence="4">Inosine 5'-monophosphate dehydrogenase</fullName>
    </submittedName>
</protein>
<organism evidence="4 5">
    <name type="scientific">Posidoniimonas polymericola</name>
    <dbReference type="NCBI Taxonomy" id="2528002"/>
    <lineage>
        <taxon>Bacteria</taxon>
        <taxon>Pseudomonadati</taxon>
        <taxon>Planctomycetota</taxon>
        <taxon>Planctomycetia</taxon>
        <taxon>Pirellulales</taxon>
        <taxon>Lacipirellulaceae</taxon>
        <taxon>Posidoniimonas</taxon>
    </lineage>
</organism>
<gene>
    <name evidence="4" type="ORF">Pla123a_33740</name>
</gene>
<reference evidence="4 5" key="1">
    <citation type="submission" date="2019-02" db="EMBL/GenBank/DDBJ databases">
        <title>Deep-cultivation of Planctomycetes and their phenomic and genomic characterization uncovers novel biology.</title>
        <authorList>
            <person name="Wiegand S."/>
            <person name="Jogler M."/>
            <person name="Boedeker C."/>
            <person name="Pinto D."/>
            <person name="Vollmers J."/>
            <person name="Rivas-Marin E."/>
            <person name="Kohn T."/>
            <person name="Peeters S.H."/>
            <person name="Heuer A."/>
            <person name="Rast P."/>
            <person name="Oberbeckmann S."/>
            <person name="Bunk B."/>
            <person name="Jeske O."/>
            <person name="Meyerdierks A."/>
            <person name="Storesund J.E."/>
            <person name="Kallscheuer N."/>
            <person name="Luecker S."/>
            <person name="Lage O.M."/>
            <person name="Pohl T."/>
            <person name="Merkel B.J."/>
            <person name="Hornburger P."/>
            <person name="Mueller R.-W."/>
            <person name="Bruemmer F."/>
            <person name="Labrenz M."/>
            <person name="Spormann A.M."/>
            <person name="Op Den Camp H."/>
            <person name="Overmann J."/>
            <person name="Amann R."/>
            <person name="Jetten M.S.M."/>
            <person name="Mascher T."/>
            <person name="Medema M.H."/>
            <person name="Devos D.P."/>
            <person name="Kaster A.-K."/>
            <person name="Ovreas L."/>
            <person name="Rohde M."/>
            <person name="Galperin M.Y."/>
            <person name="Jogler C."/>
        </authorList>
    </citation>
    <scope>NUCLEOTIDE SEQUENCE [LARGE SCALE GENOMIC DNA]</scope>
    <source>
        <strain evidence="4 5">Pla123a</strain>
    </source>
</reference>
<evidence type="ECO:0000256" key="2">
    <source>
        <dbReference type="PROSITE-ProRule" id="PRU00703"/>
    </source>
</evidence>
<dbReference type="AlphaFoldDB" id="A0A5C5YGM8"/>
<evidence type="ECO:0000256" key="1">
    <source>
        <dbReference type="ARBA" id="ARBA00023122"/>
    </source>
</evidence>
<dbReference type="Pfam" id="PF00571">
    <property type="entry name" value="CBS"/>
    <property type="match status" value="2"/>
</dbReference>
<name>A0A5C5YGM8_9BACT</name>
<dbReference type="PANTHER" id="PTHR43080:SF2">
    <property type="entry name" value="CBS DOMAIN-CONTAINING PROTEIN"/>
    <property type="match status" value="1"/>
</dbReference>
<dbReference type="PANTHER" id="PTHR43080">
    <property type="entry name" value="CBS DOMAIN-CONTAINING PROTEIN CBSX3, MITOCHONDRIAL"/>
    <property type="match status" value="1"/>
</dbReference>
<dbReference type="SUPFAM" id="SSF54631">
    <property type="entry name" value="CBS-domain pair"/>
    <property type="match status" value="1"/>
</dbReference>
<proteinExistence type="predicted"/>
<evidence type="ECO:0000259" key="3">
    <source>
        <dbReference type="PROSITE" id="PS51371"/>
    </source>
</evidence>
<evidence type="ECO:0000313" key="5">
    <source>
        <dbReference type="Proteomes" id="UP000318478"/>
    </source>
</evidence>
<feature type="domain" description="CBS" evidence="3">
    <location>
        <begin position="104"/>
        <end position="160"/>
    </location>
</feature>
<sequence length="171" mass="18394">MKVLAQKVDRLTVADVMSSLVITLDETANMRDAARRLREADVSGAPVVDSTGVVVGVLSAMDFVEQATGATGDRCPITEVLVRDTPTGPYRIEQVCEDSVANHMTRYVQTVDRDASLRAASREMCLARLHRLIVVDDRGRPVGVISPLDLLAAWVDAPAVAPERSAKGAPK</sequence>
<dbReference type="SMART" id="SM00116">
    <property type="entry name" value="CBS"/>
    <property type="match status" value="2"/>
</dbReference>
<dbReference type="RefSeq" id="WP_146589014.1">
    <property type="nucleotide sequence ID" value="NZ_SJPO01000008.1"/>
</dbReference>
<dbReference type="OrthoDB" id="275061at2"/>
<dbReference type="InterPro" id="IPR046342">
    <property type="entry name" value="CBS_dom_sf"/>
</dbReference>
<accession>A0A5C5YGM8</accession>
<dbReference type="PROSITE" id="PS51371">
    <property type="entry name" value="CBS"/>
    <property type="match status" value="2"/>
</dbReference>
<dbReference type="InterPro" id="IPR051257">
    <property type="entry name" value="Diverse_CBS-Domain"/>
</dbReference>
<evidence type="ECO:0000313" key="4">
    <source>
        <dbReference type="EMBL" id="TWT74550.1"/>
    </source>
</evidence>
<dbReference type="Proteomes" id="UP000318478">
    <property type="component" value="Unassembled WGS sequence"/>
</dbReference>
<keyword evidence="1 2" id="KW-0129">CBS domain</keyword>
<comment type="caution">
    <text evidence="4">The sequence shown here is derived from an EMBL/GenBank/DDBJ whole genome shotgun (WGS) entry which is preliminary data.</text>
</comment>
<keyword evidence="5" id="KW-1185">Reference proteome</keyword>
<feature type="domain" description="CBS" evidence="3">
    <location>
        <begin position="17"/>
        <end position="77"/>
    </location>
</feature>